<gene>
    <name evidence="1" type="ORF">MM415B01828_0014</name>
</gene>
<dbReference type="InterPro" id="IPR056209">
    <property type="entry name" value="SU10_adaptor"/>
</dbReference>
<dbReference type="Pfam" id="PF24175">
    <property type="entry name" value="SU10_adaptor"/>
    <property type="match status" value="1"/>
</dbReference>
<sequence>MADFLTFADIYGQIQNLIDDDDTDVLTVIKQVINNVYREVMGEFRKGRSIPDWLVDYDVALSTTASTRETTITASILVERILKVSVDNQPCLPISVEELEGGAGVVAGNKSPEYWWSTTNTTRPPRFRHSKSYTAAGVEANKFQWFPLPDDTYTIRFWYEKRVSPLSADANVPFLPPFVHQILVVGSLVQLPMFDIRVRTGPWDSIYASLLSQLRGFTNNFVIDGHTVPFGL</sequence>
<accession>A0A6M3IHH0</accession>
<evidence type="ECO:0000313" key="1">
    <source>
        <dbReference type="EMBL" id="QJA56548.1"/>
    </source>
</evidence>
<proteinExistence type="predicted"/>
<dbReference type="EMBL" id="MT141225">
    <property type="protein sequence ID" value="QJA56548.1"/>
    <property type="molecule type" value="Genomic_DNA"/>
</dbReference>
<dbReference type="AlphaFoldDB" id="A0A6M3IHH0"/>
<name>A0A6M3IHH0_9ZZZZ</name>
<protein>
    <submittedName>
        <fullName evidence="1">Uncharacterized protein</fullName>
    </submittedName>
</protein>
<organism evidence="1">
    <name type="scientific">viral metagenome</name>
    <dbReference type="NCBI Taxonomy" id="1070528"/>
    <lineage>
        <taxon>unclassified sequences</taxon>
        <taxon>metagenomes</taxon>
        <taxon>organismal metagenomes</taxon>
    </lineage>
</organism>
<reference evidence="1" key="1">
    <citation type="submission" date="2020-03" db="EMBL/GenBank/DDBJ databases">
        <title>The deep terrestrial virosphere.</title>
        <authorList>
            <person name="Holmfeldt K."/>
            <person name="Nilsson E."/>
            <person name="Simone D."/>
            <person name="Lopez-Fernandez M."/>
            <person name="Wu X."/>
            <person name="de Brujin I."/>
            <person name="Lundin D."/>
            <person name="Andersson A."/>
            <person name="Bertilsson S."/>
            <person name="Dopson M."/>
        </authorList>
    </citation>
    <scope>NUCLEOTIDE SEQUENCE</scope>
    <source>
        <strain evidence="1">MM415B01828</strain>
    </source>
</reference>